<evidence type="ECO:0000313" key="1">
    <source>
        <dbReference type="EMBL" id="KAD5317493.1"/>
    </source>
</evidence>
<organism evidence="1 2">
    <name type="scientific">Mikania micrantha</name>
    <name type="common">bitter vine</name>
    <dbReference type="NCBI Taxonomy" id="192012"/>
    <lineage>
        <taxon>Eukaryota</taxon>
        <taxon>Viridiplantae</taxon>
        <taxon>Streptophyta</taxon>
        <taxon>Embryophyta</taxon>
        <taxon>Tracheophyta</taxon>
        <taxon>Spermatophyta</taxon>
        <taxon>Magnoliopsida</taxon>
        <taxon>eudicotyledons</taxon>
        <taxon>Gunneridae</taxon>
        <taxon>Pentapetalae</taxon>
        <taxon>asterids</taxon>
        <taxon>campanulids</taxon>
        <taxon>Asterales</taxon>
        <taxon>Asteraceae</taxon>
        <taxon>Asteroideae</taxon>
        <taxon>Heliantheae alliance</taxon>
        <taxon>Eupatorieae</taxon>
        <taxon>Mikania</taxon>
    </lineage>
</organism>
<accession>A0A5N6NTQ0</accession>
<dbReference type="Proteomes" id="UP000326396">
    <property type="component" value="Linkage Group LG17"/>
</dbReference>
<sequence>MTQWSNGQQATRVKHRVLVRWMDASDAMVHGVVDHFLDTIKDHHHPSVPLDAKEDEAHSPKTISMLPVSVEQLNDKYKKMKISSDLLPRNVVHLKKSNKKIGS</sequence>
<dbReference type="AlphaFoldDB" id="A0A5N6NTQ0"/>
<name>A0A5N6NTQ0_9ASTR</name>
<reference evidence="1 2" key="1">
    <citation type="submission" date="2019-05" db="EMBL/GenBank/DDBJ databases">
        <title>Mikania micrantha, genome provides insights into the molecular mechanism of rapid growth.</title>
        <authorList>
            <person name="Liu B."/>
        </authorList>
    </citation>
    <scope>NUCLEOTIDE SEQUENCE [LARGE SCALE GENOMIC DNA]</scope>
    <source>
        <strain evidence="1">NLD-2019</strain>
        <tissue evidence="1">Leaf</tissue>
    </source>
</reference>
<evidence type="ECO:0000313" key="2">
    <source>
        <dbReference type="Proteomes" id="UP000326396"/>
    </source>
</evidence>
<gene>
    <name evidence="1" type="ORF">E3N88_17439</name>
</gene>
<keyword evidence="2" id="KW-1185">Reference proteome</keyword>
<proteinExistence type="predicted"/>
<dbReference type="EMBL" id="SZYD01000009">
    <property type="protein sequence ID" value="KAD5317493.1"/>
    <property type="molecule type" value="Genomic_DNA"/>
</dbReference>
<protein>
    <submittedName>
        <fullName evidence="1">Uncharacterized protein</fullName>
    </submittedName>
</protein>
<comment type="caution">
    <text evidence="1">The sequence shown here is derived from an EMBL/GenBank/DDBJ whole genome shotgun (WGS) entry which is preliminary data.</text>
</comment>